<comment type="subcellular location">
    <subcellularLocation>
        <location evidence="8">Cell inner membrane</location>
        <topology evidence="8">Single-pass type II membrane protein</topology>
    </subcellularLocation>
    <subcellularLocation>
        <location evidence="1">Cell membrane</location>
        <topology evidence="1">Single-pass type II membrane protein</topology>
    </subcellularLocation>
    <text evidence="8">Localizes to the division septum where it forms a ring structure.</text>
</comment>
<evidence type="ECO:0000256" key="1">
    <source>
        <dbReference type="ARBA" id="ARBA00004401"/>
    </source>
</evidence>
<evidence type="ECO:0000256" key="3">
    <source>
        <dbReference type="ARBA" id="ARBA00022618"/>
    </source>
</evidence>
<comment type="function">
    <text evidence="8">Essential cell division protein. May link together the upstream cell division proteins, which are predominantly cytoplasmic, with the downstream cell division proteins, which are predominantly periplasmic.</text>
</comment>
<keyword evidence="11" id="KW-1185">Reference proteome</keyword>
<keyword evidence="4 8" id="KW-0812">Transmembrane</keyword>
<dbReference type="EMBL" id="WSRP01000006">
    <property type="protein sequence ID" value="MVX56171.1"/>
    <property type="molecule type" value="Genomic_DNA"/>
</dbReference>
<sequence length="101" mass="11754">MKEFKFLIFVIVLLELTLFVCGFMVVDNRHNARRLFIELEREQQIHHSLRDEEARLRLEVSTLEQSRQIETKAKEKGLAPVTNEQVVILEHGSSEHKGGGR</sequence>
<evidence type="ECO:0000256" key="9">
    <source>
        <dbReference type="NCBIfam" id="TIGR02209"/>
    </source>
</evidence>
<comment type="similarity">
    <text evidence="8">Belongs to the FtsL family.</text>
</comment>
<dbReference type="Pfam" id="PF04999">
    <property type="entry name" value="FtsL"/>
    <property type="match status" value="1"/>
</dbReference>
<reference evidence="10 11" key="1">
    <citation type="submission" date="2019-12" db="EMBL/GenBank/DDBJ databases">
        <title>Microbes associate with the intestines of laboratory mice.</title>
        <authorList>
            <person name="Navarre W."/>
            <person name="Wong E."/>
        </authorList>
    </citation>
    <scope>NUCLEOTIDE SEQUENCE [LARGE SCALE GENOMIC DNA]</scope>
    <source>
        <strain evidence="10 11">NM82_D38</strain>
    </source>
</reference>
<keyword evidence="8" id="KW-0997">Cell inner membrane</keyword>
<keyword evidence="5 8" id="KW-1133">Transmembrane helix</keyword>
<dbReference type="Proteomes" id="UP000472580">
    <property type="component" value="Unassembled WGS sequence"/>
</dbReference>
<evidence type="ECO:0000256" key="6">
    <source>
        <dbReference type="ARBA" id="ARBA00023136"/>
    </source>
</evidence>
<dbReference type="InterPro" id="IPR011922">
    <property type="entry name" value="Cell_div_FtsL"/>
</dbReference>
<comment type="caution">
    <text evidence="10">The sequence shown here is derived from an EMBL/GenBank/DDBJ whole genome shotgun (WGS) entry which is preliminary data.</text>
</comment>
<comment type="subunit">
    <text evidence="8">Part of a complex composed of FtsB, FtsL and FtsQ.</text>
</comment>
<organism evidence="10 11">
    <name type="scientific">Parasutterella muris</name>
    <dbReference type="NCBI Taxonomy" id="2565572"/>
    <lineage>
        <taxon>Bacteria</taxon>
        <taxon>Pseudomonadati</taxon>
        <taxon>Pseudomonadota</taxon>
        <taxon>Betaproteobacteria</taxon>
        <taxon>Burkholderiales</taxon>
        <taxon>Sutterellaceae</taxon>
        <taxon>Parasutterella</taxon>
    </lineage>
</organism>
<dbReference type="GO" id="GO:0043093">
    <property type="term" value="P:FtsZ-dependent cytokinesis"/>
    <property type="evidence" value="ECO:0007669"/>
    <property type="project" value="UniProtKB-UniRule"/>
</dbReference>
<proteinExistence type="inferred from homology"/>
<accession>A0A6L6YM03</accession>
<evidence type="ECO:0000256" key="2">
    <source>
        <dbReference type="ARBA" id="ARBA00022475"/>
    </source>
</evidence>
<feature type="transmembrane region" description="Helical" evidence="8">
    <location>
        <begin position="6"/>
        <end position="26"/>
    </location>
</feature>
<evidence type="ECO:0000313" key="10">
    <source>
        <dbReference type="EMBL" id="MVX56171.1"/>
    </source>
</evidence>
<dbReference type="NCBIfam" id="TIGR02209">
    <property type="entry name" value="ftsL_broad"/>
    <property type="match status" value="1"/>
</dbReference>
<gene>
    <name evidence="8 10" type="primary">ftsL</name>
    <name evidence="10" type="ORF">E5987_02985</name>
</gene>
<evidence type="ECO:0000256" key="7">
    <source>
        <dbReference type="ARBA" id="ARBA00023306"/>
    </source>
</evidence>
<keyword evidence="3 8" id="KW-0132">Cell division</keyword>
<name>A0A6L6YM03_9BURK</name>
<keyword evidence="6 8" id="KW-0472">Membrane</keyword>
<evidence type="ECO:0000256" key="4">
    <source>
        <dbReference type="ARBA" id="ARBA00022692"/>
    </source>
</evidence>
<dbReference type="AlphaFoldDB" id="A0A6L6YM03"/>
<dbReference type="OrthoDB" id="9156906at2"/>
<protein>
    <recommendedName>
        <fullName evidence="8 9">Cell division protein FtsL</fullName>
    </recommendedName>
</protein>
<dbReference type="GO" id="GO:0032153">
    <property type="term" value="C:cell division site"/>
    <property type="evidence" value="ECO:0007669"/>
    <property type="project" value="UniProtKB-UniRule"/>
</dbReference>
<dbReference type="GO" id="GO:0005886">
    <property type="term" value="C:plasma membrane"/>
    <property type="evidence" value="ECO:0007669"/>
    <property type="project" value="UniProtKB-SubCell"/>
</dbReference>
<dbReference type="RefSeq" id="WP_160334603.1">
    <property type="nucleotide sequence ID" value="NZ_CALPCR010000008.1"/>
</dbReference>
<evidence type="ECO:0000256" key="8">
    <source>
        <dbReference type="HAMAP-Rule" id="MF_00910"/>
    </source>
</evidence>
<dbReference type="HAMAP" id="MF_00910">
    <property type="entry name" value="FtsL"/>
    <property type="match status" value="1"/>
</dbReference>
<keyword evidence="2 8" id="KW-1003">Cell membrane</keyword>
<evidence type="ECO:0000313" key="11">
    <source>
        <dbReference type="Proteomes" id="UP000472580"/>
    </source>
</evidence>
<evidence type="ECO:0000256" key="5">
    <source>
        <dbReference type="ARBA" id="ARBA00022989"/>
    </source>
</evidence>
<keyword evidence="7 8" id="KW-0131">Cell cycle</keyword>